<reference evidence="2" key="1">
    <citation type="journal article" date="2019" name="Microbiology">
        <title>Complete Genome Sequence of an Uncultured Bacterium of the Candidate Phylum Bipolaricaulota.</title>
        <authorList>
            <person name="Kadnikov V.V."/>
            <person name="Mardanov A.V."/>
            <person name="Beletsky A.V."/>
            <person name="Frank Y.A."/>
            <person name="Karnachuk O.V."/>
            <person name="Ravin N.V."/>
        </authorList>
    </citation>
    <scope>NUCLEOTIDE SEQUENCE [LARGE SCALE GENOMIC DNA]</scope>
</reference>
<protein>
    <recommendedName>
        <fullName evidence="3">NYN domain-containing protein</fullName>
    </recommendedName>
</protein>
<gene>
    <name evidence="1" type="ORF">SYNTR_2165</name>
</gene>
<sequence length="170" mass="19775">MKAVLIVDGYNIINSWSELNELKNSALELAREKLIDIMINYAGYLNYKIYIVFDGQSNKGQEKVYYSSEVEVVFSNSEETADDIIERMVFNKNWPDEMPVFVATSDWAEQTMIFSKGAYRISALELKKQIERINHEIKSHIAKNINGWRIDTVISSDVLDKLEKIRRNEK</sequence>
<dbReference type="EMBL" id="CP046457">
    <property type="protein sequence ID" value="QGU00759.1"/>
    <property type="molecule type" value="Genomic_DNA"/>
</dbReference>
<organism evidence="1 2">
    <name type="scientific">Candidatus Syntrophocurvum alkaliphilum</name>
    <dbReference type="NCBI Taxonomy" id="2293317"/>
    <lineage>
        <taxon>Bacteria</taxon>
        <taxon>Bacillati</taxon>
        <taxon>Bacillota</taxon>
        <taxon>Clostridia</taxon>
        <taxon>Eubacteriales</taxon>
        <taxon>Syntrophomonadaceae</taxon>
        <taxon>Candidatus Syntrophocurvum</taxon>
    </lineage>
</organism>
<dbReference type="InterPro" id="IPR010298">
    <property type="entry name" value="YacP-like"/>
</dbReference>
<evidence type="ECO:0008006" key="3">
    <source>
        <dbReference type="Google" id="ProtNLM"/>
    </source>
</evidence>
<accession>A0A6I6DJI3</accession>
<keyword evidence="2" id="KW-1185">Reference proteome</keyword>
<dbReference type="Pfam" id="PF05991">
    <property type="entry name" value="NYN_YacP"/>
    <property type="match status" value="1"/>
</dbReference>
<evidence type="ECO:0000313" key="1">
    <source>
        <dbReference type="EMBL" id="QGU00759.1"/>
    </source>
</evidence>
<evidence type="ECO:0000313" key="2">
    <source>
        <dbReference type="Proteomes" id="UP000426444"/>
    </source>
</evidence>
<dbReference type="CDD" id="cd10912">
    <property type="entry name" value="PIN_YacP-like"/>
    <property type="match status" value="1"/>
</dbReference>
<dbReference type="KEGG" id="salq:SYNTR_2165"/>
<dbReference type="AlphaFoldDB" id="A0A6I6DJI3"/>
<proteinExistence type="predicted"/>
<dbReference type="PANTHER" id="PTHR34547:SF1">
    <property type="entry name" value="YACP-LIKE NYN DOMAIN PROTEIN"/>
    <property type="match status" value="1"/>
</dbReference>
<dbReference type="PANTHER" id="PTHR34547">
    <property type="entry name" value="YACP-LIKE NYN DOMAIN PROTEIN"/>
    <property type="match status" value="1"/>
</dbReference>
<dbReference type="Proteomes" id="UP000426444">
    <property type="component" value="Chromosome"/>
</dbReference>
<dbReference type="OrthoDB" id="9792160at2"/>
<name>A0A6I6DJI3_9FIRM</name>
<dbReference type="RefSeq" id="WP_156204509.1">
    <property type="nucleotide sequence ID" value="NZ_CP046457.1"/>
</dbReference>